<evidence type="ECO:0000256" key="3">
    <source>
        <dbReference type="ARBA" id="ARBA00004496"/>
    </source>
</evidence>
<evidence type="ECO:0000313" key="11">
    <source>
        <dbReference type="Proteomes" id="UP000620124"/>
    </source>
</evidence>
<evidence type="ECO:0000256" key="5">
    <source>
        <dbReference type="ARBA" id="ARBA00015162"/>
    </source>
</evidence>
<keyword evidence="7" id="KW-0539">Nucleus</keyword>
<dbReference type="PANTHER" id="PTHR41391:SF1">
    <property type="entry name" value="RESTRICTION OF TELOMERE CAPPING PROTEIN 4"/>
    <property type="match status" value="1"/>
</dbReference>
<evidence type="ECO:0000256" key="7">
    <source>
        <dbReference type="ARBA" id="ARBA00023242"/>
    </source>
</evidence>
<dbReference type="AlphaFoldDB" id="A0A8H6WR44"/>
<proteinExistence type="inferred from homology"/>
<feature type="compositionally biased region" description="Acidic residues" evidence="8">
    <location>
        <begin position="75"/>
        <end position="91"/>
    </location>
</feature>
<dbReference type="OrthoDB" id="128308at2759"/>
<sequence>MFPAATTNTDSIQPFGLRDFIGQVLVPEVGMRLIMQDMHLDMNDPTDKNQGVAVMRDSASYGTSMFPEDSRAESDIGDDESEGVEEVEDDGNGDHSMFE</sequence>
<dbReference type="InterPro" id="IPR039024">
    <property type="entry name" value="RTC4"/>
</dbReference>
<dbReference type="EMBL" id="JACAZI010000041">
    <property type="protein sequence ID" value="KAF7326672.1"/>
    <property type="molecule type" value="Genomic_DNA"/>
</dbReference>
<dbReference type="Pfam" id="PF14474">
    <property type="entry name" value="RTC4"/>
    <property type="match status" value="1"/>
</dbReference>
<evidence type="ECO:0000313" key="10">
    <source>
        <dbReference type="EMBL" id="KAF7326672.1"/>
    </source>
</evidence>
<evidence type="ECO:0000256" key="6">
    <source>
        <dbReference type="ARBA" id="ARBA00022490"/>
    </source>
</evidence>
<accession>A0A8H6WR44</accession>
<evidence type="ECO:0000259" key="9">
    <source>
        <dbReference type="Pfam" id="PF14474"/>
    </source>
</evidence>
<evidence type="ECO:0000256" key="1">
    <source>
        <dbReference type="ARBA" id="ARBA00002738"/>
    </source>
</evidence>
<dbReference type="Proteomes" id="UP000620124">
    <property type="component" value="Unassembled WGS sequence"/>
</dbReference>
<keyword evidence="6" id="KW-0963">Cytoplasm</keyword>
<dbReference type="GO" id="GO:0005737">
    <property type="term" value="C:cytoplasm"/>
    <property type="evidence" value="ECO:0007669"/>
    <property type="project" value="UniProtKB-SubCell"/>
</dbReference>
<evidence type="ECO:0000256" key="4">
    <source>
        <dbReference type="ARBA" id="ARBA00009461"/>
    </source>
</evidence>
<name>A0A8H6WR44_9AGAR</name>
<keyword evidence="11" id="KW-1185">Reference proteome</keyword>
<comment type="function">
    <text evidence="1">May be involved in a process influencing telomere capping.</text>
</comment>
<feature type="domain" description="Restriction of telomere capping protein 4 C-terminal" evidence="9">
    <location>
        <begin position="10"/>
        <end position="66"/>
    </location>
</feature>
<dbReference type="PANTHER" id="PTHR41391">
    <property type="entry name" value="RESTRICTION OF TELOMERE CAPPING PROTEIN 4"/>
    <property type="match status" value="1"/>
</dbReference>
<evidence type="ECO:0000256" key="2">
    <source>
        <dbReference type="ARBA" id="ARBA00004123"/>
    </source>
</evidence>
<dbReference type="GO" id="GO:0005634">
    <property type="term" value="C:nucleus"/>
    <property type="evidence" value="ECO:0007669"/>
    <property type="project" value="UniProtKB-SubCell"/>
</dbReference>
<protein>
    <recommendedName>
        <fullName evidence="5">Restriction of telomere capping protein 4</fullName>
    </recommendedName>
</protein>
<comment type="similarity">
    <text evidence="4">Belongs to the RTC4 family.</text>
</comment>
<organism evidence="10 11">
    <name type="scientific">Mycena venus</name>
    <dbReference type="NCBI Taxonomy" id="2733690"/>
    <lineage>
        <taxon>Eukaryota</taxon>
        <taxon>Fungi</taxon>
        <taxon>Dikarya</taxon>
        <taxon>Basidiomycota</taxon>
        <taxon>Agaricomycotina</taxon>
        <taxon>Agaricomycetes</taxon>
        <taxon>Agaricomycetidae</taxon>
        <taxon>Agaricales</taxon>
        <taxon>Marasmiineae</taxon>
        <taxon>Mycenaceae</taxon>
        <taxon>Mycena</taxon>
    </lineage>
</organism>
<gene>
    <name evidence="10" type="ORF">MVEN_02604400</name>
</gene>
<feature type="region of interest" description="Disordered" evidence="8">
    <location>
        <begin position="62"/>
        <end position="99"/>
    </location>
</feature>
<comment type="caution">
    <text evidence="10">The sequence shown here is derived from an EMBL/GenBank/DDBJ whole genome shotgun (WGS) entry which is preliminary data.</text>
</comment>
<dbReference type="InterPro" id="IPR028094">
    <property type="entry name" value="RTC4_C"/>
</dbReference>
<reference evidence="10" key="1">
    <citation type="submission" date="2020-05" db="EMBL/GenBank/DDBJ databases">
        <title>Mycena genomes resolve the evolution of fungal bioluminescence.</title>
        <authorList>
            <person name="Tsai I.J."/>
        </authorList>
    </citation>
    <scope>NUCLEOTIDE SEQUENCE</scope>
    <source>
        <strain evidence="10">CCC161011</strain>
    </source>
</reference>
<evidence type="ECO:0000256" key="8">
    <source>
        <dbReference type="SAM" id="MobiDB-lite"/>
    </source>
</evidence>
<comment type="subcellular location">
    <subcellularLocation>
        <location evidence="3">Cytoplasm</location>
    </subcellularLocation>
    <subcellularLocation>
        <location evidence="2">Nucleus</location>
    </subcellularLocation>
</comment>